<dbReference type="OrthoDB" id="410118at2759"/>
<comment type="function">
    <text evidence="1">Conjugation of reduced glutathione to a wide number of exogenous and endogenous hydrophobic electrophiles.</text>
</comment>
<dbReference type="PANTHER" id="PTHR11571:SF222">
    <property type="entry name" value="GLUTATHIONE TRANSFERASE"/>
    <property type="match status" value="1"/>
</dbReference>
<dbReference type="EMBL" id="CDMY01000550">
    <property type="protein sequence ID" value="CEM22076.1"/>
    <property type="molecule type" value="Genomic_DNA"/>
</dbReference>
<evidence type="ECO:0000256" key="1">
    <source>
        <dbReference type="ARBA" id="ARBA00003701"/>
    </source>
</evidence>
<dbReference type="Gene3D" id="1.20.1050.10">
    <property type="match status" value="1"/>
</dbReference>
<dbReference type="InterPro" id="IPR036282">
    <property type="entry name" value="Glutathione-S-Trfase_C_sf"/>
</dbReference>
<dbReference type="Pfam" id="PF02798">
    <property type="entry name" value="GST_N"/>
    <property type="match status" value="1"/>
</dbReference>
<dbReference type="PROSITE" id="PS50405">
    <property type="entry name" value="GST_CTER"/>
    <property type="match status" value="1"/>
</dbReference>
<dbReference type="CDD" id="cd03075">
    <property type="entry name" value="GST_N_Mu"/>
    <property type="match status" value="1"/>
</dbReference>
<evidence type="ECO:0000313" key="8">
    <source>
        <dbReference type="EMBL" id="CEM22076.1"/>
    </source>
</evidence>
<keyword evidence="9" id="KW-1185">Reference proteome</keyword>
<dbReference type="InterPro" id="IPR004045">
    <property type="entry name" value="Glutathione_S-Trfase_N"/>
</dbReference>
<dbReference type="OMA" id="MAPTFAY"/>
<dbReference type="SFLD" id="SFLDG01205">
    <property type="entry name" value="AMPS.1"/>
    <property type="match status" value="1"/>
</dbReference>
<dbReference type="InterPro" id="IPR004046">
    <property type="entry name" value="GST_C"/>
</dbReference>
<keyword evidence="4" id="KW-0808">Transferase</keyword>
<dbReference type="SFLD" id="SFLDG00363">
    <property type="entry name" value="AMPS_(cytGST):_Alpha-__Mu-__Pi"/>
    <property type="match status" value="1"/>
</dbReference>
<accession>A0A0G4G201</accession>
<comment type="similarity">
    <text evidence="2">Belongs to the GST superfamily. Mu family.</text>
</comment>
<dbReference type="InterPro" id="IPR040079">
    <property type="entry name" value="Glutathione_S-Trfase"/>
</dbReference>
<organism evidence="8 9">
    <name type="scientific">Vitrella brassicaformis (strain CCMP3155)</name>
    <dbReference type="NCBI Taxonomy" id="1169540"/>
    <lineage>
        <taxon>Eukaryota</taxon>
        <taxon>Sar</taxon>
        <taxon>Alveolata</taxon>
        <taxon>Colpodellida</taxon>
        <taxon>Vitrellaceae</taxon>
        <taxon>Vitrella</taxon>
    </lineage>
</organism>
<name>A0A0G4G201_VITBC</name>
<dbReference type="InterPro" id="IPR050213">
    <property type="entry name" value="GST_superfamily"/>
</dbReference>
<dbReference type="Proteomes" id="UP000041254">
    <property type="component" value="Unassembled WGS sequence"/>
</dbReference>
<dbReference type="Pfam" id="PF14497">
    <property type="entry name" value="GST_C_3"/>
    <property type="match status" value="1"/>
</dbReference>
<dbReference type="InterPro" id="IPR010987">
    <property type="entry name" value="Glutathione-S-Trfase_C-like"/>
</dbReference>
<dbReference type="EC" id="2.5.1.18" evidence="3"/>
<dbReference type="PROSITE" id="PS50404">
    <property type="entry name" value="GST_NTER"/>
    <property type="match status" value="1"/>
</dbReference>
<evidence type="ECO:0000259" key="7">
    <source>
        <dbReference type="PROSITE" id="PS50405"/>
    </source>
</evidence>
<dbReference type="SUPFAM" id="SSF47616">
    <property type="entry name" value="GST C-terminal domain-like"/>
    <property type="match status" value="1"/>
</dbReference>
<reference evidence="8 9" key="1">
    <citation type="submission" date="2014-11" db="EMBL/GenBank/DDBJ databases">
        <authorList>
            <person name="Zhu J."/>
            <person name="Qi W."/>
            <person name="Song R."/>
        </authorList>
    </citation>
    <scope>NUCLEOTIDE SEQUENCE [LARGE SCALE GENOMIC DNA]</scope>
</reference>
<gene>
    <name evidence="8" type="ORF">Vbra_9617</name>
</gene>
<evidence type="ECO:0000256" key="4">
    <source>
        <dbReference type="ARBA" id="ARBA00022679"/>
    </source>
</evidence>
<feature type="domain" description="GST N-terminal" evidence="6">
    <location>
        <begin position="11"/>
        <end position="100"/>
    </location>
</feature>
<comment type="catalytic activity">
    <reaction evidence="5">
        <text>RX + glutathione = an S-substituted glutathione + a halide anion + H(+)</text>
        <dbReference type="Rhea" id="RHEA:16437"/>
        <dbReference type="ChEBI" id="CHEBI:15378"/>
        <dbReference type="ChEBI" id="CHEBI:16042"/>
        <dbReference type="ChEBI" id="CHEBI:17792"/>
        <dbReference type="ChEBI" id="CHEBI:57925"/>
        <dbReference type="ChEBI" id="CHEBI:90779"/>
        <dbReference type="EC" id="2.5.1.18"/>
    </reaction>
</comment>
<dbReference type="PANTHER" id="PTHR11571">
    <property type="entry name" value="GLUTATHIONE S-TRANSFERASE"/>
    <property type="match status" value="1"/>
</dbReference>
<dbReference type="STRING" id="1169540.A0A0G4G201"/>
<dbReference type="InterPro" id="IPR036249">
    <property type="entry name" value="Thioredoxin-like_sf"/>
</dbReference>
<evidence type="ECO:0000256" key="3">
    <source>
        <dbReference type="ARBA" id="ARBA00012452"/>
    </source>
</evidence>
<evidence type="ECO:0000256" key="2">
    <source>
        <dbReference type="ARBA" id="ARBA00005861"/>
    </source>
</evidence>
<dbReference type="PhylomeDB" id="A0A0G4G201"/>
<dbReference type="SUPFAM" id="SSF52833">
    <property type="entry name" value="Thioredoxin-like"/>
    <property type="match status" value="1"/>
</dbReference>
<dbReference type="GO" id="GO:0004364">
    <property type="term" value="F:glutathione transferase activity"/>
    <property type="evidence" value="ECO:0007669"/>
    <property type="project" value="UniProtKB-EC"/>
</dbReference>
<dbReference type="VEuPathDB" id="CryptoDB:Vbra_9617"/>
<dbReference type="GO" id="GO:0006749">
    <property type="term" value="P:glutathione metabolic process"/>
    <property type="evidence" value="ECO:0007669"/>
    <property type="project" value="TreeGrafter"/>
</dbReference>
<protein>
    <recommendedName>
        <fullName evidence="3">glutathione transferase</fullName>
        <ecNumber evidence="3">2.5.1.18</ecNumber>
    </recommendedName>
</protein>
<evidence type="ECO:0000313" key="9">
    <source>
        <dbReference type="Proteomes" id="UP000041254"/>
    </source>
</evidence>
<feature type="domain" description="GST C-terminal" evidence="7">
    <location>
        <begin position="104"/>
        <end position="223"/>
    </location>
</feature>
<evidence type="ECO:0000259" key="6">
    <source>
        <dbReference type="PROSITE" id="PS50404"/>
    </source>
</evidence>
<dbReference type="AlphaFoldDB" id="A0A0G4G201"/>
<proteinExistence type="inferred from homology"/>
<dbReference type="Gene3D" id="3.40.30.10">
    <property type="entry name" value="Glutaredoxin"/>
    <property type="match status" value="1"/>
</dbReference>
<dbReference type="FunFam" id="1.20.1050.10:FF:000003">
    <property type="entry name" value="Glutathione S-transferase 2"/>
    <property type="match status" value="1"/>
</dbReference>
<evidence type="ECO:0000256" key="5">
    <source>
        <dbReference type="ARBA" id="ARBA00047960"/>
    </source>
</evidence>
<dbReference type="InParanoid" id="A0A0G4G201"/>
<sequence>MAQNGVQNGAPKVVLGYWDIRGLAQPCRLLLEYSNVPFEDKKYALEATPEGGWSAKSWLDVKHTLGVEFSNLPYMIDGDVKISQTNAIMRHICRNYNPKLLGEGPHEMARVDMCADVVMDYRNTIVKVAYGPDFDTNFKAWVETTMSKFLKCFSDHLADKEWLVGKQITFPDFHLYELLDQTRLMKKDALDEYGNLKAYCDRFEALPAISSYMKSSRFMARPVNNRMAGFK</sequence>
<dbReference type="SFLD" id="SFLDS00019">
    <property type="entry name" value="Glutathione_Transferase_(cytos"/>
    <property type="match status" value="1"/>
</dbReference>